<protein>
    <submittedName>
        <fullName evidence="1">Uncharacterized protein</fullName>
    </submittedName>
</protein>
<name>A0A150TYP4_SORCE</name>
<dbReference type="Proteomes" id="UP000075502">
    <property type="component" value="Unassembled WGS sequence"/>
</dbReference>
<organism evidence="1 2">
    <name type="scientific">Sorangium cellulosum</name>
    <name type="common">Polyangium cellulosum</name>
    <dbReference type="NCBI Taxonomy" id="56"/>
    <lineage>
        <taxon>Bacteria</taxon>
        <taxon>Pseudomonadati</taxon>
        <taxon>Myxococcota</taxon>
        <taxon>Polyangia</taxon>
        <taxon>Polyangiales</taxon>
        <taxon>Polyangiaceae</taxon>
        <taxon>Sorangium</taxon>
    </lineage>
</organism>
<dbReference type="EMBL" id="JEME01000548">
    <property type="protein sequence ID" value="KYG09841.1"/>
    <property type="molecule type" value="Genomic_DNA"/>
</dbReference>
<sequence>MPLTAGRARNPRGSEEVCASVPIGGGAPVSAWSGASARPTTRGGGVARQALARRCVERLPFPRMELHDKRVPARFSRIAGEDERARDGGSMNTIRIRLGTSALLAVASFSLVIAGFADTMEVAEDEREVDWRVCQRWHAHASSQVERVRAAHRACATDNDCVMVDTSTDCGGTCGEVIHRAGVQQMRRVISHLNATVCREHRRMGCPYGTPACLASRAVCAGGACTFTPL</sequence>
<evidence type="ECO:0000313" key="1">
    <source>
        <dbReference type="EMBL" id="KYG09841.1"/>
    </source>
</evidence>
<comment type="caution">
    <text evidence="1">The sequence shown here is derived from an EMBL/GenBank/DDBJ whole genome shotgun (WGS) entry which is preliminary data.</text>
</comment>
<gene>
    <name evidence="1" type="ORF">BE21_01370</name>
</gene>
<accession>A0A150TYP4</accession>
<proteinExistence type="predicted"/>
<evidence type="ECO:0000313" key="2">
    <source>
        <dbReference type="Proteomes" id="UP000075502"/>
    </source>
</evidence>
<dbReference type="AlphaFoldDB" id="A0A150TYP4"/>
<reference evidence="1 2" key="1">
    <citation type="submission" date="2014-02" db="EMBL/GenBank/DDBJ databases">
        <title>The small core and large imbalanced accessory genome model reveals a collaborative survival strategy of Sorangium cellulosum strains in nature.</title>
        <authorList>
            <person name="Han K."/>
            <person name="Peng R."/>
            <person name="Blom J."/>
            <person name="Li Y.-Z."/>
        </authorList>
    </citation>
    <scope>NUCLEOTIDE SEQUENCE [LARGE SCALE GENOMIC DNA]</scope>
    <source>
        <strain evidence="1 2">So0007-03</strain>
    </source>
</reference>